<evidence type="ECO:0000313" key="10">
    <source>
        <dbReference type="EMBL" id="CAB4896216.1"/>
    </source>
</evidence>
<protein>
    <submittedName>
        <fullName evidence="12">Unannotated protein</fullName>
    </submittedName>
</protein>
<keyword evidence="5" id="KW-0862">Zinc</keyword>
<proteinExistence type="inferred from homology"/>
<dbReference type="EMBL" id="CAFAAZ010000007">
    <property type="protein sequence ID" value="CAB4822949.1"/>
    <property type="molecule type" value="Genomic_DNA"/>
</dbReference>
<gene>
    <name evidence="7" type="ORF">UFOPK2343_01007</name>
    <name evidence="8" type="ORF">UFOPK2652_00754</name>
    <name evidence="9" type="ORF">UFOPK3128_00933</name>
    <name evidence="10" type="ORF">UFOPK3511_00765</name>
    <name evidence="11" type="ORF">UFOPK3880_00890</name>
    <name evidence="12" type="ORF">UFOPK4146_00523</name>
</gene>
<dbReference type="InterPro" id="IPR011650">
    <property type="entry name" value="Peptidase_M20_dimer"/>
</dbReference>
<evidence type="ECO:0000256" key="3">
    <source>
        <dbReference type="ARBA" id="ARBA00022723"/>
    </source>
</evidence>
<feature type="domain" description="Peptidase M20 dimerisation" evidence="6">
    <location>
        <begin position="179"/>
        <end position="283"/>
    </location>
</feature>
<evidence type="ECO:0000313" key="12">
    <source>
        <dbReference type="EMBL" id="CAB5025588.1"/>
    </source>
</evidence>
<dbReference type="GO" id="GO:0046872">
    <property type="term" value="F:metal ion binding"/>
    <property type="evidence" value="ECO:0007669"/>
    <property type="project" value="UniProtKB-KW"/>
</dbReference>
<dbReference type="GO" id="GO:0016787">
    <property type="term" value="F:hydrolase activity"/>
    <property type="evidence" value="ECO:0007669"/>
    <property type="project" value="UniProtKB-KW"/>
</dbReference>
<dbReference type="Pfam" id="PF07687">
    <property type="entry name" value="M20_dimer"/>
    <property type="match status" value="1"/>
</dbReference>
<dbReference type="InterPro" id="IPR036264">
    <property type="entry name" value="Bact_exopeptidase_dim_dom"/>
</dbReference>
<comment type="cofactor">
    <cofactor evidence="1">
        <name>Zn(2+)</name>
        <dbReference type="ChEBI" id="CHEBI:29105"/>
    </cofactor>
</comment>
<reference evidence="12" key="1">
    <citation type="submission" date="2020-05" db="EMBL/GenBank/DDBJ databases">
        <authorList>
            <person name="Chiriac C."/>
            <person name="Salcher M."/>
            <person name="Ghai R."/>
            <person name="Kavagutti S V."/>
        </authorList>
    </citation>
    <scope>NUCLEOTIDE SEQUENCE</scope>
</reference>
<dbReference type="PANTHER" id="PTHR43808:SF8">
    <property type="entry name" value="PEPTIDASE M20 DIMERISATION DOMAIN-CONTAINING PROTEIN"/>
    <property type="match status" value="1"/>
</dbReference>
<evidence type="ECO:0000256" key="2">
    <source>
        <dbReference type="ARBA" id="ARBA00006247"/>
    </source>
</evidence>
<dbReference type="EMBL" id="CAEZYD010000009">
    <property type="protein sequence ID" value="CAB4710321.1"/>
    <property type="molecule type" value="Genomic_DNA"/>
</dbReference>
<dbReference type="Gene3D" id="3.30.70.360">
    <property type="match status" value="1"/>
</dbReference>
<evidence type="ECO:0000256" key="1">
    <source>
        <dbReference type="ARBA" id="ARBA00001947"/>
    </source>
</evidence>
<organism evidence="12">
    <name type="scientific">freshwater metagenome</name>
    <dbReference type="NCBI Taxonomy" id="449393"/>
    <lineage>
        <taxon>unclassified sequences</taxon>
        <taxon>metagenomes</taxon>
        <taxon>ecological metagenomes</taxon>
    </lineage>
</organism>
<dbReference type="EMBL" id="CAFBNU010000008">
    <property type="protein sequence ID" value="CAB4965776.1"/>
    <property type="molecule type" value="Genomic_DNA"/>
</dbReference>
<evidence type="ECO:0000259" key="6">
    <source>
        <dbReference type="Pfam" id="PF07687"/>
    </source>
</evidence>
<dbReference type="PROSITE" id="PS00759">
    <property type="entry name" value="ARGE_DAPE_CPG2_2"/>
    <property type="match status" value="1"/>
</dbReference>
<dbReference type="PANTHER" id="PTHR43808">
    <property type="entry name" value="ACETYLORNITHINE DEACETYLASE"/>
    <property type="match status" value="1"/>
</dbReference>
<dbReference type="Gene3D" id="3.40.630.10">
    <property type="entry name" value="Zn peptidases"/>
    <property type="match status" value="2"/>
</dbReference>
<sequence>MKKINEIDLLSELIAIDSSNPGPFENEIAKFLASLAGECGFESKIYESAVGRSNLIITIFAGAGAKLGFSGHIDTKPVGEALSLWNTPPWEFVKEGDLGFGLGSSDMKAGVAAMFVAATQWAEHAKSGTLKLIFTADEEAGSVYGSEYLAKNIQLEVDAILIGEPSGVKVPWESIYTVSRGISCFEVIITGKQGHSGLSGSLPTSASIGMAKALLAISNMKLTFAKSGDDSMIPTVNSGVTVSGGITYGVHPGECRFKCDVRLVPGMKKLDLENDLKVVLDSVIPSDLDWQIKWEDGFGWMDAVQIPDLHPLVLACKEATQSVLGHEVALGTYPGGTDASHFYKIANIPTLASFGPGWLSVAHGPNECVGLSQVREAKEMYSLIASSFLGKR</sequence>
<dbReference type="EMBL" id="CAFBPT010000003">
    <property type="protein sequence ID" value="CAB5025588.1"/>
    <property type="molecule type" value="Genomic_DNA"/>
</dbReference>
<dbReference type="AlphaFoldDB" id="A0A6J7RA81"/>
<evidence type="ECO:0000313" key="9">
    <source>
        <dbReference type="EMBL" id="CAB4822949.1"/>
    </source>
</evidence>
<keyword evidence="4" id="KW-0378">Hydrolase</keyword>
<dbReference type="SUPFAM" id="SSF55031">
    <property type="entry name" value="Bacterial exopeptidase dimerisation domain"/>
    <property type="match status" value="1"/>
</dbReference>
<dbReference type="InterPro" id="IPR050072">
    <property type="entry name" value="Peptidase_M20A"/>
</dbReference>
<evidence type="ECO:0000256" key="5">
    <source>
        <dbReference type="ARBA" id="ARBA00022833"/>
    </source>
</evidence>
<dbReference type="SUPFAM" id="SSF53187">
    <property type="entry name" value="Zn-dependent exopeptidases"/>
    <property type="match status" value="1"/>
</dbReference>
<accession>A0A6J7RA81</accession>
<dbReference type="InterPro" id="IPR001261">
    <property type="entry name" value="ArgE/DapE_CS"/>
</dbReference>
<keyword evidence="3" id="KW-0479">Metal-binding</keyword>
<dbReference type="Pfam" id="PF01546">
    <property type="entry name" value="Peptidase_M20"/>
    <property type="match status" value="1"/>
</dbReference>
<comment type="similarity">
    <text evidence="2">Belongs to the peptidase M20A family.</text>
</comment>
<dbReference type="InterPro" id="IPR002933">
    <property type="entry name" value="Peptidase_M20"/>
</dbReference>
<name>A0A6J7RA81_9ZZZZ</name>
<dbReference type="EMBL" id="CAFBMA010000006">
    <property type="protein sequence ID" value="CAB4896216.1"/>
    <property type="molecule type" value="Genomic_DNA"/>
</dbReference>
<evidence type="ECO:0000313" key="8">
    <source>
        <dbReference type="EMBL" id="CAB4710321.1"/>
    </source>
</evidence>
<evidence type="ECO:0000256" key="4">
    <source>
        <dbReference type="ARBA" id="ARBA00022801"/>
    </source>
</evidence>
<evidence type="ECO:0000313" key="11">
    <source>
        <dbReference type="EMBL" id="CAB4965776.1"/>
    </source>
</evidence>
<dbReference type="EMBL" id="CAEZXD010000029">
    <property type="protein sequence ID" value="CAB4679766.1"/>
    <property type="molecule type" value="Genomic_DNA"/>
</dbReference>
<evidence type="ECO:0000313" key="7">
    <source>
        <dbReference type="EMBL" id="CAB4679766.1"/>
    </source>
</evidence>